<evidence type="ECO:0000313" key="2">
    <source>
        <dbReference type="EMBL" id="WOL16621.1"/>
    </source>
</evidence>
<reference evidence="2 3" key="1">
    <citation type="submission" date="2023-10" db="EMBL/GenBank/DDBJ databases">
        <title>Chromosome-scale genome assembly provides insights into flower coloration mechanisms of Canna indica.</title>
        <authorList>
            <person name="Li C."/>
        </authorList>
    </citation>
    <scope>NUCLEOTIDE SEQUENCE [LARGE SCALE GENOMIC DNA]</scope>
    <source>
        <tissue evidence="2">Flower</tissue>
    </source>
</reference>
<dbReference type="AlphaFoldDB" id="A0AAQ3QPE7"/>
<proteinExistence type="predicted"/>
<keyword evidence="3" id="KW-1185">Reference proteome</keyword>
<sequence>MPGHDIISRRSDDGSRPLSPLGIKQDGKFYSRLLSKDDDSDSYSSSSTLSSAAPSFRVYYSVAPRSVPFLWESHPGTPKVVAAAAQLPPLTPPPSFFCRKASVAKKKRKRSRFGFLIATLLRRLRLKRRKQPGVRRSPGPPVSPVSSSLISSPFSRLGSWNSRQLGSSFSSRGEDELEDQSSVEDGNLTRSVLCFRVQRVPRTCLFLRQRREHKKQLARLRDGKGSR</sequence>
<gene>
    <name evidence="2" type="ORF">Cni_G25409</name>
</gene>
<dbReference type="PANTHER" id="PTHR33257:SF4">
    <property type="entry name" value="EXPRESSED PROTEIN"/>
    <property type="match status" value="1"/>
</dbReference>
<dbReference type="PANTHER" id="PTHR33257">
    <property type="entry name" value="OS05G0165500 PROTEIN"/>
    <property type="match status" value="1"/>
</dbReference>
<evidence type="ECO:0000256" key="1">
    <source>
        <dbReference type="SAM" id="MobiDB-lite"/>
    </source>
</evidence>
<dbReference type="Proteomes" id="UP001327560">
    <property type="component" value="Chromosome 8"/>
</dbReference>
<feature type="region of interest" description="Disordered" evidence="1">
    <location>
        <begin position="128"/>
        <end position="152"/>
    </location>
</feature>
<accession>A0AAQ3QPE7</accession>
<protein>
    <submittedName>
        <fullName evidence="2">Uncharacterized protein</fullName>
    </submittedName>
</protein>
<evidence type="ECO:0000313" key="3">
    <source>
        <dbReference type="Proteomes" id="UP001327560"/>
    </source>
</evidence>
<feature type="region of interest" description="Disordered" evidence="1">
    <location>
        <begin position="1"/>
        <end position="24"/>
    </location>
</feature>
<name>A0AAQ3QPE7_9LILI</name>
<dbReference type="EMBL" id="CP136897">
    <property type="protein sequence ID" value="WOL16621.1"/>
    <property type="molecule type" value="Genomic_DNA"/>
</dbReference>
<feature type="compositionally biased region" description="Basic and acidic residues" evidence="1">
    <location>
        <begin position="1"/>
        <end position="15"/>
    </location>
</feature>
<organism evidence="2 3">
    <name type="scientific">Canna indica</name>
    <name type="common">Indian-shot</name>
    <dbReference type="NCBI Taxonomy" id="4628"/>
    <lineage>
        <taxon>Eukaryota</taxon>
        <taxon>Viridiplantae</taxon>
        <taxon>Streptophyta</taxon>
        <taxon>Embryophyta</taxon>
        <taxon>Tracheophyta</taxon>
        <taxon>Spermatophyta</taxon>
        <taxon>Magnoliopsida</taxon>
        <taxon>Liliopsida</taxon>
        <taxon>Zingiberales</taxon>
        <taxon>Cannaceae</taxon>
        <taxon>Canna</taxon>
    </lineage>
</organism>